<dbReference type="Gene3D" id="3.40.50.720">
    <property type="entry name" value="NAD(P)-binding Rossmann-like Domain"/>
    <property type="match status" value="1"/>
</dbReference>
<dbReference type="InterPro" id="IPR011032">
    <property type="entry name" value="GroES-like_sf"/>
</dbReference>
<feature type="domain" description="Enoyl reductase (ER)" evidence="3">
    <location>
        <begin position="10"/>
        <end position="329"/>
    </location>
</feature>
<accession>A0A401ZTC7</accession>
<evidence type="ECO:0000256" key="2">
    <source>
        <dbReference type="ARBA" id="ARBA00023002"/>
    </source>
</evidence>
<reference evidence="5" key="1">
    <citation type="submission" date="2018-12" db="EMBL/GenBank/DDBJ databases">
        <title>Tengunoibacter tsumagoiensis gen. nov., sp. nov., Dictyobacter kobayashii sp. nov., D. alpinus sp. nov., and D. joshuensis sp. nov. and description of Dictyobacteraceae fam. nov. within the order Ktedonobacterales isolated from Tengu-no-mugimeshi.</title>
        <authorList>
            <person name="Wang C.M."/>
            <person name="Zheng Y."/>
            <person name="Sakai Y."/>
            <person name="Toyoda A."/>
            <person name="Minakuchi Y."/>
            <person name="Abe K."/>
            <person name="Yokota A."/>
            <person name="Yabe S."/>
        </authorList>
    </citation>
    <scope>NUCLEOTIDE SEQUENCE [LARGE SCALE GENOMIC DNA]</scope>
    <source>
        <strain evidence="5">Uno3</strain>
    </source>
</reference>
<dbReference type="InterPro" id="IPR013149">
    <property type="entry name" value="ADH-like_C"/>
</dbReference>
<dbReference type="GO" id="GO:0070402">
    <property type="term" value="F:NADPH binding"/>
    <property type="evidence" value="ECO:0007669"/>
    <property type="project" value="TreeGrafter"/>
</dbReference>
<evidence type="ECO:0000259" key="3">
    <source>
        <dbReference type="SMART" id="SM00829"/>
    </source>
</evidence>
<keyword evidence="5" id="KW-1185">Reference proteome</keyword>
<dbReference type="InterPro" id="IPR013154">
    <property type="entry name" value="ADH-like_N"/>
</dbReference>
<dbReference type="InterPro" id="IPR020843">
    <property type="entry name" value="ER"/>
</dbReference>
<evidence type="ECO:0000313" key="4">
    <source>
        <dbReference type="EMBL" id="GCE10168.1"/>
    </source>
</evidence>
<organism evidence="4 5">
    <name type="scientific">Tengunoibacter tsumagoiensis</name>
    <dbReference type="NCBI Taxonomy" id="2014871"/>
    <lineage>
        <taxon>Bacteria</taxon>
        <taxon>Bacillati</taxon>
        <taxon>Chloroflexota</taxon>
        <taxon>Ktedonobacteria</taxon>
        <taxon>Ktedonobacterales</taxon>
        <taxon>Dictyobacteraceae</taxon>
        <taxon>Tengunoibacter</taxon>
    </lineage>
</organism>
<dbReference type="AlphaFoldDB" id="A0A401ZTC7"/>
<name>A0A401ZTC7_9CHLR</name>
<dbReference type="Pfam" id="PF08240">
    <property type="entry name" value="ADH_N"/>
    <property type="match status" value="1"/>
</dbReference>
<dbReference type="InterPro" id="IPR036291">
    <property type="entry name" value="NAD(P)-bd_dom_sf"/>
</dbReference>
<dbReference type="SUPFAM" id="SSF50129">
    <property type="entry name" value="GroES-like"/>
    <property type="match status" value="1"/>
</dbReference>
<keyword evidence="1" id="KW-0521">NADP</keyword>
<evidence type="ECO:0000256" key="1">
    <source>
        <dbReference type="ARBA" id="ARBA00022857"/>
    </source>
</evidence>
<dbReference type="Pfam" id="PF00107">
    <property type="entry name" value="ADH_zinc_N"/>
    <property type="match status" value="1"/>
</dbReference>
<dbReference type="PROSITE" id="PS01162">
    <property type="entry name" value="QOR_ZETA_CRYSTAL"/>
    <property type="match status" value="1"/>
</dbReference>
<dbReference type="CDD" id="cd08241">
    <property type="entry name" value="QOR1"/>
    <property type="match status" value="1"/>
</dbReference>
<dbReference type="RefSeq" id="WP_161975168.1">
    <property type="nucleotide sequence ID" value="NZ_BIFR01000001.1"/>
</dbReference>
<dbReference type="PANTHER" id="PTHR48106:SF13">
    <property type="entry name" value="QUINONE OXIDOREDUCTASE-RELATED"/>
    <property type="match status" value="1"/>
</dbReference>
<dbReference type="InterPro" id="IPR002364">
    <property type="entry name" value="Quin_OxRdtase/zeta-crystal_CS"/>
</dbReference>
<dbReference type="GO" id="GO:0035925">
    <property type="term" value="F:mRNA 3'-UTR AU-rich region binding"/>
    <property type="evidence" value="ECO:0007669"/>
    <property type="project" value="TreeGrafter"/>
</dbReference>
<dbReference type="GO" id="GO:0008270">
    <property type="term" value="F:zinc ion binding"/>
    <property type="evidence" value="ECO:0007669"/>
    <property type="project" value="InterPro"/>
</dbReference>
<evidence type="ECO:0000313" key="5">
    <source>
        <dbReference type="Proteomes" id="UP000287352"/>
    </source>
</evidence>
<dbReference type="PANTHER" id="PTHR48106">
    <property type="entry name" value="QUINONE OXIDOREDUCTASE PIG3-RELATED"/>
    <property type="match status" value="1"/>
</dbReference>
<dbReference type="GO" id="GO:0003960">
    <property type="term" value="F:quinone reductase (NADPH) activity"/>
    <property type="evidence" value="ECO:0007669"/>
    <property type="project" value="TreeGrafter"/>
</dbReference>
<gene>
    <name evidence="4" type="ORF">KTT_00270</name>
</gene>
<dbReference type="Proteomes" id="UP000287352">
    <property type="component" value="Unassembled WGS sequence"/>
</dbReference>
<keyword evidence="2" id="KW-0560">Oxidoreductase</keyword>
<dbReference type="Gene3D" id="3.90.180.10">
    <property type="entry name" value="Medium-chain alcohol dehydrogenases, catalytic domain"/>
    <property type="match status" value="1"/>
</dbReference>
<dbReference type="EMBL" id="BIFR01000001">
    <property type="protein sequence ID" value="GCE10168.1"/>
    <property type="molecule type" value="Genomic_DNA"/>
</dbReference>
<dbReference type="SUPFAM" id="SSF51735">
    <property type="entry name" value="NAD(P)-binding Rossmann-fold domains"/>
    <property type="match status" value="1"/>
</dbReference>
<dbReference type="SMART" id="SM00829">
    <property type="entry name" value="PKS_ER"/>
    <property type="match status" value="1"/>
</dbReference>
<dbReference type="GO" id="GO:0005829">
    <property type="term" value="C:cytosol"/>
    <property type="evidence" value="ECO:0007669"/>
    <property type="project" value="TreeGrafter"/>
</dbReference>
<protein>
    <submittedName>
        <fullName evidence="4">Oxidoreductase</fullName>
    </submittedName>
</protein>
<comment type="caution">
    <text evidence="4">The sequence shown here is derived from an EMBL/GenBank/DDBJ whole genome shotgun (WGS) entry which is preliminary data.</text>
</comment>
<sequence>MKLVRYYTAGTPDVLQIENAAIPQPEAGQVLVKVEAIDVGYVDTQMRNEGSPWGTPTFPVAPGDYVYGTVVQTGPGVSEVQVGEQILGFAPVGAYAEYALVPLALRFQPLPEASLSPEELVTLPVAGETAYHLLATSARLRPGERVLIHAAAGGIGHFALQLARAMGAGQIIATASSATKLDVAQTLGADTLINYTDPGWTRQVMQATEGKGVDIILDVVGGQILVESLPLLASFGRLIVSGAASGRIPALPSESVFQLMMGLKRIEGFSSFTLMQQHPDLIAQGRQAFRRYVEQGKVRPRIMHTFALEEIAKAHRLLESRASYGKIVLHP</sequence>
<proteinExistence type="predicted"/>